<name>A0A9W4VY59_9GAMM</name>
<evidence type="ECO:0000313" key="2">
    <source>
        <dbReference type="EMBL" id="CAH9067012.1"/>
    </source>
</evidence>
<evidence type="ECO:0000313" key="4">
    <source>
        <dbReference type="Proteomes" id="UP001152485"/>
    </source>
</evidence>
<organism evidence="1 3">
    <name type="scientific">Pseudoalteromonas holothuriae</name>
    <dbReference type="NCBI Taxonomy" id="2963714"/>
    <lineage>
        <taxon>Bacteria</taxon>
        <taxon>Pseudomonadati</taxon>
        <taxon>Pseudomonadota</taxon>
        <taxon>Gammaproteobacteria</taxon>
        <taxon>Alteromonadales</taxon>
        <taxon>Pseudoalteromonadaceae</taxon>
        <taxon>Pseudoalteromonas</taxon>
    </lineage>
</organism>
<gene>
    <name evidence="1" type="ORF">PSECIP111854_03159</name>
    <name evidence="2" type="ORF">PSECIP111951_03688</name>
</gene>
<dbReference type="RefSeq" id="WP_261594998.1">
    <property type="nucleotide sequence ID" value="NZ_CAMAPC010000015.1"/>
</dbReference>
<sequence>MSDANTLFLRKVHIVQMSNDKARSAYIPFAQGAMSYFNNRRGTYRAKG</sequence>
<dbReference type="EMBL" id="CAMAPC010000015">
    <property type="protein sequence ID" value="CAH9063114.1"/>
    <property type="molecule type" value="Genomic_DNA"/>
</dbReference>
<keyword evidence="3" id="KW-1185">Reference proteome</keyword>
<accession>A0A9W4VY59</accession>
<dbReference type="Proteomes" id="UP001152467">
    <property type="component" value="Unassembled WGS sequence"/>
</dbReference>
<dbReference type="Proteomes" id="UP001152485">
    <property type="component" value="Unassembled WGS sequence"/>
</dbReference>
<dbReference type="EMBL" id="CAMAPD010000024">
    <property type="protein sequence ID" value="CAH9067012.1"/>
    <property type="molecule type" value="Genomic_DNA"/>
</dbReference>
<evidence type="ECO:0000313" key="1">
    <source>
        <dbReference type="EMBL" id="CAH9063114.1"/>
    </source>
</evidence>
<reference evidence="1 4" key="1">
    <citation type="submission" date="2022-07" db="EMBL/GenBank/DDBJ databases">
        <authorList>
            <person name="Criscuolo A."/>
        </authorList>
    </citation>
    <scope>NUCLEOTIDE SEQUENCE</scope>
    <source>
        <strain evidence="4">CIP 111951</strain>
        <strain evidence="1">CIP111854</strain>
        <strain evidence="2">CIP111951</strain>
    </source>
</reference>
<dbReference type="AlphaFoldDB" id="A0A9W4VY59"/>
<protein>
    <submittedName>
        <fullName evidence="1">Uncharacterized protein</fullName>
    </submittedName>
</protein>
<comment type="caution">
    <text evidence="1">The sequence shown here is derived from an EMBL/GenBank/DDBJ whole genome shotgun (WGS) entry which is preliminary data.</text>
</comment>
<evidence type="ECO:0000313" key="3">
    <source>
        <dbReference type="Proteomes" id="UP001152467"/>
    </source>
</evidence>
<proteinExistence type="predicted"/>